<feature type="active site" evidence="5">
    <location>
        <position position="206"/>
    </location>
</feature>
<dbReference type="PROSITE" id="PS00687">
    <property type="entry name" value="ALDEHYDE_DEHYDR_GLU"/>
    <property type="match status" value="1"/>
</dbReference>
<protein>
    <recommendedName>
        <fullName evidence="4">Aldehyde dehydrogenase</fullName>
    </recommendedName>
</protein>
<evidence type="ECO:0000313" key="9">
    <source>
        <dbReference type="Proteomes" id="UP001597519"/>
    </source>
</evidence>
<dbReference type="InterPro" id="IPR012394">
    <property type="entry name" value="Aldehyde_DH_NAD(P)"/>
</dbReference>
<keyword evidence="2 4" id="KW-0560">Oxidoreductase</keyword>
<dbReference type="PROSITE" id="PS00070">
    <property type="entry name" value="ALDEHYDE_DEHYDR_CYS"/>
    <property type="match status" value="1"/>
</dbReference>
<dbReference type="InterPro" id="IPR016162">
    <property type="entry name" value="Ald_DH_N"/>
</dbReference>
<dbReference type="PANTHER" id="PTHR43570">
    <property type="entry name" value="ALDEHYDE DEHYDROGENASE"/>
    <property type="match status" value="1"/>
</dbReference>
<evidence type="ECO:0000313" key="8">
    <source>
        <dbReference type="EMBL" id="MFD2829696.1"/>
    </source>
</evidence>
<dbReference type="SUPFAM" id="SSF53720">
    <property type="entry name" value="ALDH-like"/>
    <property type="match status" value="1"/>
</dbReference>
<organism evidence="8 9">
    <name type="scientific">Corticicoccus populi</name>
    <dbReference type="NCBI Taxonomy" id="1812821"/>
    <lineage>
        <taxon>Bacteria</taxon>
        <taxon>Bacillati</taxon>
        <taxon>Bacillota</taxon>
        <taxon>Bacilli</taxon>
        <taxon>Bacillales</taxon>
        <taxon>Staphylococcaceae</taxon>
        <taxon>Corticicoccus</taxon>
    </lineage>
</organism>
<dbReference type="InterPro" id="IPR016161">
    <property type="entry name" value="Ald_DH/histidinol_DH"/>
</dbReference>
<evidence type="ECO:0000256" key="2">
    <source>
        <dbReference type="ARBA" id="ARBA00023002"/>
    </source>
</evidence>
<dbReference type="PIRSF" id="PIRSF036492">
    <property type="entry name" value="ALDH"/>
    <property type="match status" value="1"/>
</dbReference>
<evidence type="ECO:0000256" key="4">
    <source>
        <dbReference type="PIRNR" id="PIRNR036492"/>
    </source>
</evidence>
<evidence type="ECO:0000256" key="6">
    <source>
        <dbReference type="RuleBase" id="RU003345"/>
    </source>
</evidence>
<keyword evidence="9" id="KW-1185">Reference proteome</keyword>
<evidence type="ECO:0000256" key="1">
    <source>
        <dbReference type="ARBA" id="ARBA00009986"/>
    </source>
</evidence>
<dbReference type="InterPro" id="IPR016163">
    <property type="entry name" value="Ald_DH_C"/>
</dbReference>
<accession>A0ABW5WSC1</accession>
<evidence type="ECO:0000259" key="7">
    <source>
        <dbReference type="Pfam" id="PF00171"/>
    </source>
</evidence>
<dbReference type="InterPro" id="IPR016160">
    <property type="entry name" value="Ald_DH_CS_CYS"/>
</dbReference>
<feature type="domain" description="Aldehyde dehydrogenase" evidence="7">
    <location>
        <begin position="15"/>
        <end position="424"/>
    </location>
</feature>
<dbReference type="Gene3D" id="3.40.605.10">
    <property type="entry name" value="Aldehyde Dehydrogenase, Chain A, domain 1"/>
    <property type="match status" value="1"/>
</dbReference>
<comment type="caution">
    <text evidence="8">The sequence shown here is derived from an EMBL/GenBank/DDBJ whole genome shotgun (WGS) entry which is preliminary data.</text>
</comment>
<keyword evidence="3" id="KW-0520">NAD</keyword>
<dbReference type="InterPro" id="IPR029510">
    <property type="entry name" value="Ald_DH_CS_GLU"/>
</dbReference>
<dbReference type="PANTHER" id="PTHR43570:SF16">
    <property type="entry name" value="ALDEHYDE DEHYDROGENASE TYPE III, ISOFORM Q"/>
    <property type="match status" value="1"/>
</dbReference>
<name>A0ABW5WSC1_9STAP</name>
<dbReference type="Pfam" id="PF00171">
    <property type="entry name" value="Aldedh"/>
    <property type="match status" value="1"/>
</dbReference>
<dbReference type="EMBL" id="JBHUOQ010000001">
    <property type="protein sequence ID" value="MFD2829696.1"/>
    <property type="molecule type" value="Genomic_DNA"/>
</dbReference>
<proteinExistence type="inferred from homology"/>
<gene>
    <name evidence="8" type="ORF">ACFSX4_04390</name>
</gene>
<dbReference type="Gene3D" id="3.40.309.10">
    <property type="entry name" value="Aldehyde Dehydrogenase, Chain A, domain 2"/>
    <property type="match status" value="1"/>
</dbReference>
<reference evidence="9" key="1">
    <citation type="journal article" date="2019" name="Int. J. Syst. Evol. Microbiol.">
        <title>The Global Catalogue of Microorganisms (GCM) 10K type strain sequencing project: providing services to taxonomists for standard genome sequencing and annotation.</title>
        <authorList>
            <consortium name="The Broad Institute Genomics Platform"/>
            <consortium name="The Broad Institute Genome Sequencing Center for Infectious Disease"/>
            <person name="Wu L."/>
            <person name="Ma J."/>
        </authorList>
    </citation>
    <scope>NUCLEOTIDE SEQUENCE [LARGE SCALE GENOMIC DNA]</scope>
    <source>
        <strain evidence="9">KCTC 33575</strain>
    </source>
</reference>
<dbReference type="InterPro" id="IPR015590">
    <property type="entry name" value="Aldehyde_DH_dom"/>
</dbReference>
<sequence length="453" mass="50927">MTELHSHQHFFNSGRTQSVSWRKKQLRILLKAVTQYETELYQAFKTDLHKGRFETLSTEIGLVKRSIRHTIKHLSDWTEQKHKSTPSILFGKKSFTVYEPYGTVLIIGPFNYPFLSVIEPLIGAVASGNTAVIKPSELTPNVSKVIEEMIHTHFTSSYIQVVTGGVSTTQSLLDKNFDFIFFTGSPRVGRIVMEKASKNLTPVLLELGGKSPVVVLNDADVKLAAGRIIWGKLMNAGQTCIAPDYCLVHTSLKDKLLKAMVKEIKSLYGKNAQLSKDYGRIVSRRHADRLIEMINSHSDEIVYGGKYDDRYIEPTVLDLKSADGPSMEEEIFGPVLPVVSFSTEEEMYQVIKQYPKPLAFYIFGKNEQKMNHIINNVSSGAAVMNDVMIHAANEHLPFGGVGGSGIGRFHGRYSIEAFSHEKAVMISKFHGTDSFLKAPYTRKKYSLLKRLFR</sequence>
<comment type="similarity">
    <text evidence="1 4 6">Belongs to the aldehyde dehydrogenase family.</text>
</comment>
<dbReference type="RefSeq" id="WP_377771929.1">
    <property type="nucleotide sequence ID" value="NZ_JBHUOQ010000001.1"/>
</dbReference>
<evidence type="ECO:0000256" key="5">
    <source>
        <dbReference type="PROSITE-ProRule" id="PRU10007"/>
    </source>
</evidence>
<evidence type="ECO:0000256" key="3">
    <source>
        <dbReference type="ARBA" id="ARBA00023027"/>
    </source>
</evidence>
<dbReference type="Proteomes" id="UP001597519">
    <property type="component" value="Unassembled WGS sequence"/>
</dbReference>